<accession>A0ABR3ZTI4</accession>
<evidence type="ECO:0000313" key="3">
    <source>
        <dbReference type="Proteomes" id="UP001583186"/>
    </source>
</evidence>
<evidence type="ECO:0000259" key="1">
    <source>
        <dbReference type="Pfam" id="PF20150"/>
    </source>
</evidence>
<comment type="caution">
    <text evidence="2">The sequence shown here is derived from an EMBL/GenBank/DDBJ whole genome shotgun (WGS) entry which is preliminary data.</text>
</comment>
<dbReference type="Pfam" id="PF20150">
    <property type="entry name" value="2EXR"/>
    <property type="match status" value="1"/>
</dbReference>
<keyword evidence="3" id="KW-1185">Reference proteome</keyword>
<proteinExistence type="predicted"/>
<reference evidence="2 3" key="1">
    <citation type="journal article" date="2024" name="IMA Fungus">
        <title>IMA Genome - F19 : A genome assembly and annotation guide to empower mycologists, including annotated draft genome sequences of Ceratocystis pirilliformis, Diaporthe australafricana, Fusarium ophioides, Paecilomyces lecythidis, and Sporothrix stenoceras.</title>
        <authorList>
            <person name="Aylward J."/>
            <person name="Wilson A.M."/>
            <person name="Visagie C.M."/>
            <person name="Spraker J."/>
            <person name="Barnes I."/>
            <person name="Buitendag C."/>
            <person name="Ceriani C."/>
            <person name="Del Mar Angel L."/>
            <person name="du Plessis D."/>
            <person name="Fuchs T."/>
            <person name="Gasser K."/>
            <person name="Kramer D."/>
            <person name="Li W."/>
            <person name="Munsamy K."/>
            <person name="Piso A."/>
            <person name="Price J.L."/>
            <person name="Sonnekus B."/>
            <person name="Thomas C."/>
            <person name="van der Nest A."/>
            <person name="van Dijk A."/>
            <person name="van Heerden A."/>
            <person name="van Vuuren N."/>
            <person name="Yilmaz N."/>
            <person name="Duong T.A."/>
            <person name="van der Merwe N.A."/>
            <person name="Wingfield M.J."/>
            <person name="Wingfield B.D."/>
        </authorList>
    </citation>
    <scope>NUCLEOTIDE SEQUENCE [LARGE SCALE GENOMIC DNA]</scope>
    <source>
        <strain evidence="2 3">CMW 5346</strain>
    </source>
</reference>
<gene>
    <name evidence="2" type="ORF">Sste5346_000091</name>
</gene>
<sequence>MTAEFHLFPALPYEIRTAIWELCLPHRVEKIECLFRYIRWPYIGCTLYAAHMANRRPPAMSRVCRESRTIVLKTGEPYTRFADALASRFPVAPRRWGQYRDEYYIPVDTTAKRIMPYWPTHCHASPTTPHSNVTHAMDDALPPWSGYPLLPPYTDLLGAACVSMTLLGW</sequence>
<dbReference type="InterPro" id="IPR045518">
    <property type="entry name" value="2EXR"/>
</dbReference>
<dbReference type="EMBL" id="JAWCUI010000001">
    <property type="protein sequence ID" value="KAL1903464.1"/>
    <property type="molecule type" value="Genomic_DNA"/>
</dbReference>
<protein>
    <recommendedName>
        <fullName evidence="1">2EXR domain-containing protein</fullName>
    </recommendedName>
</protein>
<feature type="domain" description="2EXR" evidence="1">
    <location>
        <begin position="5"/>
        <end position="82"/>
    </location>
</feature>
<evidence type="ECO:0000313" key="2">
    <source>
        <dbReference type="EMBL" id="KAL1903464.1"/>
    </source>
</evidence>
<dbReference type="PANTHER" id="PTHR35910:SF6">
    <property type="entry name" value="2EXR DOMAIN-CONTAINING PROTEIN"/>
    <property type="match status" value="1"/>
</dbReference>
<name>A0ABR3ZTI4_9PEZI</name>
<dbReference type="PANTHER" id="PTHR35910">
    <property type="entry name" value="2EXR DOMAIN-CONTAINING PROTEIN"/>
    <property type="match status" value="1"/>
</dbReference>
<dbReference type="Proteomes" id="UP001583186">
    <property type="component" value="Unassembled WGS sequence"/>
</dbReference>
<organism evidence="2 3">
    <name type="scientific">Sporothrix stenoceras</name>
    <dbReference type="NCBI Taxonomy" id="5173"/>
    <lineage>
        <taxon>Eukaryota</taxon>
        <taxon>Fungi</taxon>
        <taxon>Dikarya</taxon>
        <taxon>Ascomycota</taxon>
        <taxon>Pezizomycotina</taxon>
        <taxon>Sordariomycetes</taxon>
        <taxon>Sordariomycetidae</taxon>
        <taxon>Ophiostomatales</taxon>
        <taxon>Ophiostomataceae</taxon>
        <taxon>Sporothrix</taxon>
    </lineage>
</organism>